<comment type="caution">
    <text evidence="2">The sequence shown here is derived from an EMBL/GenBank/DDBJ whole genome shotgun (WGS) entry which is preliminary data.</text>
</comment>
<evidence type="ECO:0000256" key="1">
    <source>
        <dbReference type="SAM" id="SignalP"/>
    </source>
</evidence>
<sequence length="209" mass="23583">MRTRHWSRLLFIIAPLFLNAGCQTAEQEPTLDEVRSIAEKYRDVNVAKAEGFTTDNKCVTAEMLGHPAAMGTMGLHYVRRDMLGLPPKPAPPGSGRVHGTGTHTDFRQPAMLVYEPQPDGSLQLVAVENLVFASAWHQRNKEPPTFHGRTYPLLKDDPNTKVDEAHGWEPHYEQHLWVFRDNPNGAYSPFNPKVTCRYHKPPLPAPQPM</sequence>
<protein>
    <recommendedName>
        <fullName evidence="4">DUF1264 domain-containing protein</fullName>
    </recommendedName>
</protein>
<evidence type="ECO:0000313" key="3">
    <source>
        <dbReference type="Proteomes" id="UP001139410"/>
    </source>
</evidence>
<feature type="chain" id="PRO_5040836445" description="DUF1264 domain-containing protein" evidence="1">
    <location>
        <begin position="21"/>
        <end position="209"/>
    </location>
</feature>
<feature type="signal peptide" evidence="1">
    <location>
        <begin position="1"/>
        <end position="20"/>
    </location>
</feature>
<dbReference type="RefSeq" id="WP_235067063.1">
    <property type="nucleotide sequence ID" value="NZ_JAKFGM010000001.1"/>
</dbReference>
<dbReference type="EMBL" id="JAKFGM010000001">
    <property type="protein sequence ID" value="MCF2514607.1"/>
    <property type="molecule type" value="Genomic_DNA"/>
</dbReference>
<evidence type="ECO:0000313" key="2">
    <source>
        <dbReference type="EMBL" id="MCF2514607.1"/>
    </source>
</evidence>
<keyword evidence="1" id="KW-0732">Signal</keyword>
<organism evidence="2 3">
    <name type="scientific">Sphingomonas cremea</name>
    <dbReference type="NCBI Taxonomy" id="2904799"/>
    <lineage>
        <taxon>Bacteria</taxon>
        <taxon>Pseudomonadati</taxon>
        <taxon>Pseudomonadota</taxon>
        <taxon>Alphaproteobacteria</taxon>
        <taxon>Sphingomonadales</taxon>
        <taxon>Sphingomonadaceae</taxon>
        <taxon>Sphingomonas</taxon>
    </lineage>
</organism>
<evidence type="ECO:0008006" key="4">
    <source>
        <dbReference type="Google" id="ProtNLM"/>
    </source>
</evidence>
<dbReference type="Proteomes" id="UP001139410">
    <property type="component" value="Unassembled WGS sequence"/>
</dbReference>
<dbReference type="AlphaFoldDB" id="A0A9X1QM77"/>
<proteinExistence type="predicted"/>
<gene>
    <name evidence="2" type="ORF">LVY65_05945</name>
</gene>
<reference evidence="2" key="1">
    <citation type="submission" date="2022-01" db="EMBL/GenBank/DDBJ databases">
        <authorList>
            <person name="Jo J.-H."/>
            <person name="Im W.-T."/>
        </authorList>
    </citation>
    <scope>NUCLEOTIDE SEQUENCE</scope>
    <source>
        <strain evidence="2">G124</strain>
    </source>
</reference>
<name>A0A9X1QM77_9SPHN</name>
<accession>A0A9X1QM77</accession>
<keyword evidence="3" id="KW-1185">Reference proteome</keyword>